<organism evidence="3 4">
    <name type="scientific">Favolaschia claudopus</name>
    <dbReference type="NCBI Taxonomy" id="2862362"/>
    <lineage>
        <taxon>Eukaryota</taxon>
        <taxon>Fungi</taxon>
        <taxon>Dikarya</taxon>
        <taxon>Basidiomycota</taxon>
        <taxon>Agaricomycotina</taxon>
        <taxon>Agaricomycetes</taxon>
        <taxon>Agaricomycetidae</taxon>
        <taxon>Agaricales</taxon>
        <taxon>Marasmiineae</taxon>
        <taxon>Mycenaceae</taxon>
        <taxon>Favolaschia</taxon>
    </lineage>
</organism>
<feature type="transmembrane region" description="Helical" evidence="1">
    <location>
        <begin position="50"/>
        <end position="68"/>
    </location>
</feature>
<dbReference type="Pfam" id="PF20153">
    <property type="entry name" value="DUF6535"/>
    <property type="match status" value="1"/>
</dbReference>
<keyword evidence="1" id="KW-0472">Membrane</keyword>
<feature type="transmembrane region" description="Helical" evidence="1">
    <location>
        <begin position="171"/>
        <end position="196"/>
    </location>
</feature>
<reference evidence="3 4" key="1">
    <citation type="journal article" date="2024" name="J Genomics">
        <title>Draft genome sequencing and assembly of Favolaschia claudopus CIRM-BRFM 2984 isolated from oak limbs.</title>
        <authorList>
            <person name="Navarro D."/>
            <person name="Drula E."/>
            <person name="Chaduli D."/>
            <person name="Cazenave R."/>
            <person name="Ahrendt S."/>
            <person name="Wang J."/>
            <person name="Lipzen A."/>
            <person name="Daum C."/>
            <person name="Barry K."/>
            <person name="Grigoriev I.V."/>
            <person name="Favel A."/>
            <person name="Rosso M.N."/>
            <person name="Martin F."/>
        </authorList>
    </citation>
    <scope>NUCLEOTIDE SEQUENCE [LARGE SCALE GENOMIC DNA]</scope>
    <source>
        <strain evidence="3 4">CIRM-BRFM 2984</strain>
    </source>
</reference>
<accession>A0AAW0CSU2</accession>
<keyword evidence="1" id="KW-0812">Transmembrane</keyword>
<protein>
    <recommendedName>
        <fullName evidence="2">DUF6535 domain-containing protein</fullName>
    </recommendedName>
</protein>
<evidence type="ECO:0000313" key="3">
    <source>
        <dbReference type="EMBL" id="KAK7042115.1"/>
    </source>
</evidence>
<gene>
    <name evidence="3" type="ORF">R3P38DRAFT_2511819</name>
</gene>
<sequence>RLHTAIMELKPKPPTTTDKKTIFWNGYMVLANEYDKEFLQKYGTELDTSLIFAGLFSAVASAFIIQIQPEFESDPHPLTVIAQSLLYISLGSTLLAALLAVLGKQWLIYYSAAGKRGTTVVRGRERQRKLNAIRKWKFEVIMQAFPLLLQFGLFLFASALSVYLWRIHQVLAGIVLSITAGGAIAYLALLASAIFFKDSPFQTPLAPFLKAMWLLINPRYWHITEFYSSAIHQSKDLLPKFAFELDSDRTAGLVTLFNKPPSSEVSGMAWVLESSTDPILLAQARDMCKDLHWPLDKELAPSWQSILNQHRWQWPAFYSSKSRPITYPYNTIKHLKSVVAELDSDISLTCSGFAEYLFFVYLNLINGHICAYDVLSFIHYPEIMLRLHPLSPYELWLYEKILTTLLSKLNSEQIDMKFIADILKLTLQLASNCKDHRKWDEQWNKRQILAYRFGQALPQTDGWIQVICTPGLLSSKKILYESPPSNPDTQSWIQNALACIPSPLNEQGEYDDEIVGTIDNLWCALYQTGTPPSKDSLKLIIQLLSLPGPLSFSAALLLLQENVHEWYTQPEFGQKLWDHSLWTLLSNAMSQHWRDNSIHMNLAICNRYVKLANLLLAIPKWHPCICKELCSWIYIFPAICQTEQESLEQYNIVFKTIWAPHLNSTTHNHLEEAIGLVYVTLSDFWASVDLAMLVSPNTLLAWL</sequence>
<name>A0AAW0CSU2_9AGAR</name>
<keyword evidence="4" id="KW-1185">Reference proteome</keyword>
<proteinExistence type="predicted"/>
<feature type="transmembrane region" description="Helical" evidence="1">
    <location>
        <begin position="144"/>
        <end position="165"/>
    </location>
</feature>
<dbReference type="EMBL" id="JAWWNJ010000013">
    <property type="protein sequence ID" value="KAK7042115.1"/>
    <property type="molecule type" value="Genomic_DNA"/>
</dbReference>
<dbReference type="AlphaFoldDB" id="A0AAW0CSU2"/>
<evidence type="ECO:0000259" key="2">
    <source>
        <dbReference type="Pfam" id="PF20153"/>
    </source>
</evidence>
<comment type="caution">
    <text evidence="3">The sequence shown here is derived from an EMBL/GenBank/DDBJ whole genome shotgun (WGS) entry which is preliminary data.</text>
</comment>
<dbReference type="InterPro" id="IPR045338">
    <property type="entry name" value="DUF6535"/>
</dbReference>
<feature type="non-terminal residue" evidence="3">
    <location>
        <position position="1"/>
    </location>
</feature>
<keyword evidence="1" id="KW-1133">Transmembrane helix</keyword>
<feature type="domain" description="DUF6535" evidence="2">
    <location>
        <begin position="72"/>
        <end position="165"/>
    </location>
</feature>
<evidence type="ECO:0000256" key="1">
    <source>
        <dbReference type="SAM" id="Phobius"/>
    </source>
</evidence>
<dbReference type="Proteomes" id="UP001362999">
    <property type="component" value="Unassembled WGS sequence"/>
</dbReference>
<feature type="transmembrane region" description="Helical" evidence="1">
    <location>
        <begin position="80"/>
        <end position="102"/>
    </location>
</feature>
<evidence type="ECO:0000313" key="4">
    <source>
        <dbReference type="Proteomes" id="UP001362999"/>
    </source>
</evidence>